<protein>
    <recommendedName>
        <fullName evidence="4">Late embryogenesis abundant protein LEA-2 subgroup domain-containing protein</fullName>
    </recommendedName>
</protein>
<dbReference type="SUPFAM" id="SSF117070">
    <property type="entry name" value="LEA14-like"/>
    <property type="match status" value="1"/>
</dbReference>
<gene>
    <name evidence="2" type="ORF">I596_1482</name>
</gene>
<proteinExistence type="predicted"/>
<evidence type="ECO:0000256" key="1">
    <source>
        <dbReference type="SAM" id="SignalP"/>
    </source>
</evidence>
<dbReference type="Proteomes" id="UP000076830">
    <property type="component" value="Chromosome"/>
</dbReference>
<evidence type="ECO:0000313" key="2">
    <source>
        <dbReference type="EMBL" id="ANB17508.1"/>
    </source>
</evidence>
<dbReference type="AlphaFoldDB" id="A0A160DT39"/>
<reference evidence="2 3" key="1">
    <citation type="submission" date="2016-04" db="EMBL/GenBank/DDBJ databases">
        <title>Complete genome sequence of Dokdonella koreensis DS-123T.</title>
        <authorList>
            <person name="Kim J.F."/>
            <person name="Lee H."/>
            <person name="Kwak M.-J."/>
        </authorList>
    </citation>
    <scope>NUCLEOTIDE SEQUENCE [LARGE SCALE GENOMIC DNA]</scope>
    <source>
        <strain evidence="2 3">DS-123</strain>
    </source>
</reference>
<keyword evidence="3" id="KW-1185">Reference proteome</keyword>
<evidence type="ECO:0008006" key="4">
    <source>
        <dbReference type="Google" id="ProtNLM"/>
    </source>
</evidence>
<dbReference type="OrthoDB" id="5954188at2"/>
<accession>A0A160DT39</accession>
<sequence length="145" mass="15465">MSIRNSIVAFAAMLALAGCGSGPVKRINPPTASIQQLVVEDDGTWRVTMRIQNFSTVPMVFGRLDATVSIDGTEVGKLAMPLGIDIVGNSAEVAETTLRVSAKLPAAGFAYQLTGDIDVSDPKKTYPFDRASRLSPVPGLKNTWR</sequence>
<dbReference type="PROSITE" id="PS51257">
    <property type="entry name" value="PROKAR_LIPOPROTEIN"/>
    <property type="match status" value="1"/>
</dbReference>
<dbReference type="Gene3D" id="2.60.40.1820">
    <property type="match status" value="1"/>
</dbReference>
<dbReference type="EMBL" id="CP015249">
    <property type="protein sequence ID" value="ANB17508.1"/>
    <property type="molecule type" value="Genomic_DNA"/>
</dbReference>
<dbReference type="STRING" id="1300342.I596_1482"/>
<dbReference type="KEGG" id="dko:I596_1482"/>
<feature type="chain" id="PRO_5007813640" description="Late embryogenesis abundant protein LEA-2 subgroup domain-containing protein" evidence="1">
    <location>
        <begin position="18"/>
        <end position="145"/>
    </location>
</feature>
<evidence type="ECO:0000313" key="3">
    <source>
        <dbReference type="Proteomes" id="UP000076830"/>
    </source>
</evidence>
<organism evidence="2 3">
    <name type="scientific">Dokdonella koreensis DS-123</name>
    <dbReference type="NCBI Taxonomy" id="1300342"/>
    <lineage>
        <taxon>Bacteria</taxon>
        <taxon>Pseudomonadati</taxon>
        <taxon>Pseudomonadota</taxon>
        <taxon>Gammaproteobacteria</taxon>
        <taxon>Lysobacterales</taxon>
        <taxon>Rhodanobacteraceae</taxon>
        <taxon>Dokdonella</taxon>
    </lineage>
</organism>
<name>A0A160DT39_9GAMM</name>
<dbReference type="RefSeq" id="WP_067645770.1">
    <property type="nucleotide sequence ID" value="NZ_CP015249.1"/>
</dbReference>
<feature type="signal peptide" evidence="1">
    <location>
        <begin position="1"/>
        <end position="17"/>
    </location>
</feature>
<keyword evidence="1" id="KW-0732">Signal</keyword>